<dbReference type="EMBL" id="VSRR010001860">
    <property type="protein sequence ID" value="MPC28125.1"/>
    <property type="molecule type" value="Genomic_DNA"/>
</dbReference>
<evidence type="ECO:0000313" key="2">
    <source>
        <dbReference type="EMBL" id="MPC28125.1"/>
    </source>
</evidence>
<evidence type="ECO:0000313" key="3">
    <source>
        <dbReference type="Proteomes" id="UP000324222"/>
    </source>
</evidence>
<dbReference type="Proteomes" id="UP000324222">
    <property type="component" value="Unassembled WGS sequence"/>
</dbReference>
<dbReference type="AlphaFoldDB" id="A0A5B7E427"/>
<organism evidence="2 3">
    <name type="scientific">Portunus trituberculatus</name>
    <name type="common">Swimming crab</name>
    <name type="synonym">Neptunus trituberculatus</name>
    <dbReference type="NCBI Taxonomy" id="210409"/>
    <lineage>
        <taxon>Eukaryota</taxon>
        <taxon>Metazoa</taxon>
        <taxon>Ecdysozoa</taxon>
        <taxon>Arthropoda</taxon>
        <taxon>Crustacea</taxon>
        <taxon>Multicrustacea</taxon>
        <taxon>Malacostraca</taxon>
        <taxon>Eumalacostraca</taxon>
        <taxon>Eucarida</taxon>
        <taxon>Decapoda</taxon>
        <taxon>Pleocyemata</taxon>
        <taxon>Brachyura</taxon>
        <taxon>Eubrachyura</taxon>
        <taxon>Portunoidea</taxon>
        <taxon>Portunidae</taxon>
        <taxon>Portuninae</taxon>
        <taxon>Portunus</taxon>
    </lineage>
</organism>
<accession>A0A5B7E427</accession>
<keyword evidence="3" id="KW-1185">Reference proteome</keyword>
<gene>
    <name evidence="2" type="ORF">E2C01_021321</name>
</gene>
<feature type="region of interest" description="Disordered" evidence="1">
    <location>
        <begin position="1"/>
        <end position="32"/>
    </location>
</feature>
<comment type="caution">
    <text evidence="2">The sequence shown here is derived from an EMBL/GenBank/DDBJ whole genome shotgun (WGS) entry which is preliminary data.</text>
</comment>
<reference evidence="2 3" key="1">
    <citation type="submission" date="2019-05" db="EMBL/GenBank/DDBJ databases">
        <title>Another draft genome of Portunus trituberculatus and its Hox gene families provides insights of decapod evolution.</title>
        <authorList>
            <person name="Jeong J.-H."/>
            <person name="Song I."/>
            <person name="Kim S."/>
            <person name="Choi T."/>
            <person name="Kim D."/>
            <person name="Ryu S."/>
            <person name="Kim W."/>
        </authorList>
    </citation>
    <scope>NUCLEOTIDE SEQUENCE [LARGE SCALE GENOMIC DNA]</scope>
    <source>
        <tissue evidence="2">Muscle</tissue>
    </source>
</reference>
<proteinExistence type="predicted"/>
<sequence>MYSPQAAGISEKPDTSPLPLPDNRGESQREGLEKGELISLFEKLTEEVSKQNCIIKTLQEDRDSIIQHSDVFVAALRVADRLIASKQRQVQVATRSQAVSTLGESIDKQWENLVRDLRGSECGGVLENHISSDTYTPTAPPSTLPSPAQESSATETTPGSPPSTASTVTQGDRNTSLASTVTPTAPQSESNSSAPTVTSTATQSGSDFPSTVNGVNRGATVCPRTSPQSTTGGVRTAREHEKRIQGRTEESPSHLEVTEAGQDKSV</sequence>
<feature type="compositionally biased region" description="Low complexity" evidence="1">
    <location>
        <begin position="145"/>
        <end position="167"/>
    </location>
</feature>
<feature type="compositionally biased region" description="Basic and acidic residues" evidence="1">
    <location>
        <begin position="23"/>
        <end position="32"/>
    </location>
</feature>
<feature type="compositionally biased region" description="Basic and acidic residues" evidence="1">
    <location>
        <begin position="236"/>
        <end position="266"/>
    </location>
</feature>
<name>A0A5B7E427_PORTR</name>
<feature type="region of interest" description="Disordered" evidence="1">
    <location>
        <begin position="128"/>
        <end position="266"/>
    </location>
</feature>
<feature type="compositionally biased region" description="Polar residues" evidence="1">
    <location>
        <begin position="223"/>
        <end position="233"/>
    </location>
</feature>
<evidence type="ECO:0000256" key="1">
    <source>
        <dbReference type="SAM" id="MobiDB-lite"/>
    </source>
</evidence>
<feature type="compositionally biased region" description="Polar residues" evidence="1">
    <location>
        <begin position="168"/>
        <end position="214"/>
    </location>
</feature>
<protein>
    <submittedName>
        <fullName evidence="2">Uncharacterized protein</fullName>
    </submittedName>
</protein>